<dbReference type="GO" id="GO:0003824">
    <property type="term" value="F:catalytic activity"/>
    <property type="evidence" value="ECO:0007669"/>
    <property type="project" value="InterPro"/>
</dbReference>
<name>A0A6A5TDK2_9PLEO</name>
<gene>
    <name evidence="3" type="ORF">CC80DRAFT_540122</name>
</gene>
<feature type="domain" description="Endonuclease/exonuclease/phosphatase" evidence="2">
    <location>
        <begin position="308"/>
        <end position="603"/>
    </location>
</feature>
<protein>
    <submittedName>
        <fullName evidence="3">DNase I-like protein</fullName>
    </submittedName>
</protein>
<accession>A0A6A5TDK2</accession>
<dbReference type="CDD" id="cd04486">
    <property type="entry name" value="YhcR_OBF_like"/>
    <property type="match status" value="1"/>
</dbReference>
<dbReference type="AlphaFoldDB" id="A0A6A5TDK2"/>
<reference evidence="3" key="1">
    <citation type="journal article" date="2020" name="Stud. Mycol.">
        <title>101 Dothideomycetes genomes: a test case for predicting lifestyles and emergence of pathogens.</title>
        <authorList>
            <person name="Haridas S."/>
            <person name="Albert R."/>
            <person name="Binder M."/>
            <person name="Bloem J."/>
            <person name="Labutti K."/>
            <person name="Salamov A."/>
            <person name="Andreopoulos B."/>
            <person name="Baker S."/>
            <person name="Barry K."/>
            <person name="Bills G."/>
            <person name="Bluhm B."/>
            <person name="Cannon C."/>
            <person name="Castanera R."/>
            <person name="Culley D."/>
            <person name="Daum C."/>
            <person name="Ezra D."/>
            <person name="Gonzalez J."/>
            <person name="Henrissat B."/>
            <person name="Kuo A."/>
            <person name="Liang C."/>
            <person name="Lipzen A."/>
            <person name="Lutzoni F."/>
            <person name="Magnuson J."/>
            <person name="Mondo S."/>
            <person name="Nolan M."/>
            <person name="Ohm R."/>
            <person name="Pangilinan J."/>
            <person name="Park H.-J."/>
            <person name="Ramirez L."/>
            <person name="Alfaro M."/>
            <person name="Sun H."/>
            <person name="Tritt A."/>
            <person name="Yoshinaga Y."/>
            <person name="Zwiers L.-H."/>
            <person name="Turgeon B."/>
            <person name="Goodwin S."/>
            <person name="Spatafora J."/>
            <person name="Crous P."/>
            <person name="Grigoriev I."/>
        </authorList>
    </citation>
    <scope>NUCLEOTIDE SEQUENCE</scope>
    <source>
        <strain evidence="3">CBS 675.92</strain>
    </source>
</reference>
<keyword evidence="4" id="KW-1185">Reference proteome</keyword>
<dbReference type="Gene3D" id="3.60.10.10">
    <property type="entry name" value="Endonuclease/exonuclease/phosphatase"/>
    <property type="match status" value="1"/>
</dbReference>
<dbReference type="SUPFAM" id="SSF56219">
    <property type="entry name" value="DNase I-like"/>
    <property type="match status" value="1"/>
</dbReference>
<dbReference type="PANTHER" id="PTHR42834:SF1">
    <property type="entry name" value="ENDONUCLEASE_EXONUCLEASE_PHOSPHATASE FAMILY PROTEIN (AFU_ORTHOLOGUE AFUA_3G09210)"/>
    <property type="match status" value="1"/>
</dbReference>
<sequence length="614" mass="65887">MASSSSSLLVRFLGLAATAAVSSALTIAQINGNKFLSPYNGQTVANVSGIITAKGPDGLWLRSNVPDYDDSTSESIYVFSRAFATNLTVGDAIIVGGKVMEYRSNKDYVYLTELTSPVLQLKGSSGNEVKPLVIGKDTKDPPTGQFSSLDGGDVFAVPNNVSLISVSNPALEPRKYGMDFWESLSGELVTVRKPTAIAKPNNFGDTWVYGDWKVTGKNGRDGLTMTGKDANPETIIIGSPLDGTSNPSTTKLGDELEEITGVVTYAFGFYRILPTTAIKVTKSQKTALPSSTKLISEGKCDGITFGAYNVENLAPNSTHLPNIASHIVEYLKSPDFVFLQEVQDDNGPTNDAVVSANRTLSTLTAAISAAGGPNYAFADIDPTSNKDGGQPGGNIRVAYLYKPSLIRLFKPNPGGSLDVNEVLAGPTLKFNPGRIDPTNEAWTASRKPLVAQWEIIGRNATSSKTFFTVNVHFGSKGGSSSLQGDARPPVNGGVDDRQAQAELTANFIKSILDQDKNAAIITAGDFNEFAFVQPMETYAQISGLKDLDEVVGIKKVERYTYLFDMNAQQLDHMYVSESVTKKAKYEHVHINTWVEAARMVSDHDPSVAKLDVCG</sequence>
<feature type="chain" id="PRO_5025595284" evidence="1">
    <location>
        <begin position="25"/>
        <end position="614"/>
    </location>
</feature>
<evidence type="ECO:0000313" key="3">
    <source>
        <dbReference type="EMBL" id="KAF1949732.1"/>
    </source>
</evidence>
<dbReference type="Pfam" id="PF03372">
    <property type="entry name" value="Exo_endo_phos"/>
    <property type="match status" value="1"/>
</dbReference>
<proteinExistence type="predicted"/>
<dbReference type="OrthoDB" id="47488at2759"/>
<evidence type="ECO:0000259" key="2">
    <source>
        <dbReference type="Pfam" id="PF03372"/>
    </source>
</evidence>
<organism evidence="3 4">
    <name type="scientific">Byssothecium circinans</name>
    <dbReference type="NCBI Taxonomy" id="147558"/>
    <lineage>
        <taxon>Eukaryota</taxon>
        <taxon>Fungi</taxon>
        <taxon>Dikarya</taxon>
        <taxon>Ascomycota</taxon>
        <taxon>Pezizomycotina</taxon>
        <taxon>Dothideomycetes</taxon>
        <taxon>Pleosporomycetidae</taxon>
        <taxon>Pleosporales</taxon>
        <taxon>Massarineae</taxon>
        <taxon>Massarinaceae</taxon>
        <taxon>Byssothecium</taxon>
    </lineage>
</organism>
<keyword evidence="1" id="KW-0732">Signal</keyword>
<dbReference type="PANTHER" id="PTHR42834">
    <property type="entry name" value="ENDONUCLEASE/EXONUCLEASE/PHOSPHATASE FAMILY PROTEIN (AFU_ORTHOLOGUE AFUA_3G09210)"/>
    <property type="match status" value="1"/>
</dbReference>
<dbReference type="Proteomes" id="UP000800035">
    <property type="component" value="Unassembled WGS sequence"/>
</dbReference>
<feature type="signal peptide" evidence="1">
    <location>
        <begin position="1"/>
        <end position="24"/>
    </location>
</feature>
<evidence type="ECO:0000313" key="4">
    <source>
        <dbReference type="Proteomes" id="UP000800035"/>
    </source>
</evidence>
<evidence type="ECO:0000256" key="1">
    <source>
        <dbReference type="SAM" id="SignalP"/>
    </source>
</evidence>
<dbReference type="InterPro" id="IPR005135">
    <property type="entry name" value="Endo/exonuclease/phosphatase"/>
</dbReference>
<dbReference type="InterPro" id="IPR036691">
    <property type="entry name" value="Endo/exonu/phosph_ase_sf"/>
</dbReference>
<dbReference type="EMBL" id="ML977033">
    <property type="protein sequence ID" value="KAF1949732.1"/>
    <property type="molecule type" value="Genomic_DNA"/>
</dbReference>